<name>A0A371FMP6_MUCPR</name>
<protein>
    <submittedName>
        <fullName evidence="1">Uncharacterized protein</fullName>
    </submittedName>
</protein>
<accession>A0A371FMP6</accession>
<dbReference type="AlphaFoldDB" id="A0A371FMP6"/>
<evidence type="ECO:0000313" key="1">
    <source>
        <dbReference type="EMBL" id="RDX79599.1"/>
    </source>
</evidence>
<reference evidence="1" key="1">
    <citation type="submission" date="2018-05" db="EMBL/GenBank/DDBJ databases">
        <title>Draft genome of Mucuna pruriens seed.</title>
        <authorList>
            <person name="Nnadi N.E."/>
            <person name="Vos R."/>
            <person name="Hasami M.H."/>
            <person name="Devisetty U.K."/>
            <person name="Aguiy J.C."/>
        </authorList>
    </citation>
    <scope>NUCLEOTIDE SEQUENCE [LARGE SCALE GENOMIC DNA]</scope>
    <source>
        <strain evidence="1">JCA_2017</strain>
    </source>
</reference>
<dbReference type="Proteomes" id="UP000257109">
    <property type="component" value="Unassembled WGS sequence"/>
</dbReference>
<proteinExistence type="predicted"/>
<evidence type="ECO:0000313" key="2">
    <source>
        <dbReference type="Proteomes" id="UP000257109"/>
    </source>
</evidence>
<dbReference type="EMBL" id="QJKJ01008491">
    <property type="protein sequence ID" value="RDX79599.1"/>
    <property type="molecule type" value="Genomic_DNA"/>
</dbReference>
<sequence length="94" mass="10375">MNFSQLSRNPWTKPRRDSRTCFISSPAITSQGYINTTCGGTIKKKSPGEVRGSTPTSLEEDNMKAKLGIFIDLHPCNTRTKDRGKKKGGQACKI</sequence>
<keyword evidence="2" id="KW-1185">Reference proteome</keyword>
<organism evidence="1 2">
    <name type="scientific">Mucuna pruriens</name>
    <name type="common">Velvet bean</name>
    <name type="synonym">Dolichos pruriens</name>
    <dbReference type="NCBI Taxonomy" id="157652"/>
    <lineage>
        <taxon>Eukaryota</taxon>
        <taxon>Viridiplantae</taxon>
        <taxon>Streptophyta</taxon>
        <taxon>Embryophyta</taxon>
        <taxon>Tracheophyta</taxon>
        <taxon>Spermatophyta</taxon>
        <taxon>Magnoliopsida</taxon>
        <taxon>eudicotyledons</taxon>
        <taxon>Gunneridae</taxon>
        <taxon>Pentapetalae</taxon>
        <taxon>rosids</taxon>
        <taxon>fabids</taxon>
        <taxon>Fabales</taxon>
        <taxon>Fabaceae</taxon>
        <taxon>Papilionoideae</taxon>
        <taxon>50 kb inversion clade</taxon>
        <taxon>NPAAA clade</taxon>
        <taxon>indigoferoid/millettioid clade</taxon>
        <taxon>Phaseoleae</taxon>
        <taxon>Mucuna</taxon>
    </lineage>
</organism>
<comment type="caution">
    <text evidence="1">The sequence shown here is derived from an EMBL/GenBank/DDBJ whole genome shotgun (WGS) entry which is preliminary data.</text>
</comment>
<gene>
    <name evidence="1" type="ORF">CR513_39962</name>
</gene>
<feature type="non-terminal residue" evidence="1">
    <location>
        <position position="1"/>
    </location>
</feature>